<gene>
    <name evidence="2" type="ORF">CLV84_1645</name>
</gene>
<feature type="transmembrane region" description="Helical" evidence="1">
    <location>
        <begin position="12"/>
        <end position="29"/>
    </location>
</feature>
<keyword evidence="1" id="KW-0812">Transmembrane</keyword>
<comment type="caution">
    <text evidence="2">The sequence shown here is derived from an EMBL/GenBank/DDBJ whole genome shotgun (WGS) entry which is preliminary data.</text>
</comment>
<sequence>MSVRPFRLHWWYLFFLLPVALYLGARWYIDHRIDQAIASANEGGNQLTVGEYSYGLFPLRLEARQVNFDQERANFSARGRLSTVAVDRLHLFSLFGSDPIEIELLRLHGLDADLRRTGSGNSNDSSSFALELVEVELDSIYLDFTDDVSGREVQLVDLGLSVQSLHFPLRPAEIRSLQLSADSTVYANTTNDLRIVASGIGYGTGSESVAIAALTLRRGSETDIRAEDLVLSGLNAGDLSETVSVDSFSIGSLGGSAQVPATSGNSRDTSQTSPLRVGTIRFPQIDLELSGDFGTASYAGGVTASGLRYRDSLSLERVSVDSDSLSFDNQKGLAVILRQLELQQQGLQFPLAAGELGATELVLPSFTVMLDKQTISGENLNYRSASGEATVENVQVEGDKVNGSTDKLTVAGIDRAAVLGDRPAVLESAVLDGARAAVYRADGGHYEFSVPQITLNDVQVQPPISAGRARLENATFSRYGSDGRKDMQGEGLYVDQRDIPVPFEPEALGEGNVRMRELRLIGSEELPVDYYFSQIAYDSRAALLTMDSLQRQTRVSKAELFERELAKTHMDFSFDDLRMAGIRRDGLLRGEVMHIDSLAASDFRLRVVESLAIEVSGNERPMPVEALRKLGMRIVLNKARFRSTDIAYGVVDSVMDAKTIHFTDGVIVLEDLDTEICRSDSVLAIIDATFEETTPLHAEFRLSRREPGRGYSARGELGTYDLARVNPLMRVAAGAVIEEGVIEKLTYDARMHQDTIRGTLTMLYRDLNVKLVDGGLSWLKNLLSGVVVKDGNSRGEEFRLGEIYHEHQPIRSFFNSYWKGLVSGMKSTALSDIALPEELD</sequence>
<reference evidence="2 3" key="1">
    <citation type="submission" date="2018-02" db="EMBL/GenBank/DDBJ databases">
        <title>Genomic Encyclopedia of Archaeal and Bacterial Type Strains, Phase II (KMG-II): from individual species to whole genera.</title>
        <authorList>
            <person name="Goeker M."/>
        </authorList>
    </citation>
    <scope>NUCLEOTIDE SEQUENCE [LARGE SCALE GENOMIC DNA]</scope>
    <source>
        <strain evidence="2 3">DSM 29526</strain>
    </source>
</reference>
<keyword evidence="1" id="KW-1133">Transmembrane helix</keyword>
<dbReference type="AlphaFoldDB" id="A0A2S6IB15"/>
<dbReference type="RefSeq" id="WP_104419209.1">
    <property type="nucleotide sequence ID" value="NZ_PTJC01000005.1"/>
</dbReference>
<organism evidence="2 3">
    <name type="scientific">Neolewinella xylanilytica</name>
    <dbReference type="NCBI Taxonomy" id="1514080"/>
    <lineage>
        <taxon>Bacteria</taxon>
        <taxon>Pseudomonadati</taxon>
        <taxon>Bacteroidota</taxon>
        <taxon>Saprospiria</taxon>
        <taxon>Saprospirales</taxon>
        <taxon>Lewinellaceae</taxon>
        <taxon>Neolewinella</taxon>
    </lineage>
</organism>
<proteinExistence type="predicted"/>
<protein>
    <recommendedName>
        <fullName evidence="4">Dicarboxylate transport</fullName>
    </recommendedName>
</protein>
<evidence type="ECO:0008006" key="4">
    <source>
        <dbReference type="Google" id="ProtNLM"/>
    </source>
</evidence>
<keyword evidence="1" id="KW-0472">Membrane</keyword>
<dbReference type="OrthoDB" id="1412480at2"/>
<name>A0A2S6IB15_9BACT</name>
<evidence type="ECO:0000256" key="1">
    <source>
        <dbReference type="SAM" id="Phobius"/>
    </source>
</evidence>
<keyword evidence="3" id="KW-1185">Reference proteome</keyword>
<dbReference type="Proteomes" id="UP000237662">
    <property type="component" value="Unassembled WGS sequence"/>
</dbReference>
<evidence type="ECO:0000313" key="3">
    <source>
        <dbReference type="Proteomes" id="UP000237662"/>
    </source>
</evidence>
<dbReference type="EMBL" id="PTJC01000005">
    <property type="protein sequence ID" value="PPK88675.1"/>
    <property type="molecule type" value="Genomic_DNA"/>
</dbReference>
<evidence type="ECO:0000313" key="2">
    <source>
        <dbReference type="EMBL" id="PPK88675.1"/>
    </source>
</evidence>
<accession>A0A2S6IB15</accession>